<feature type="region of interest" description="Disordered" evidence="7">
    <location>
        <begin position="1"/>
        <end position="23"/>
    </location>
</feature>
<reference evidence="8" key="1">
    <citation type="submission" date="2023-06" db="EMBL/GenBank/DDBJ databases">
        <authorList>
            <person name="Noh H."/>
        </authorList>
    </citation>
    <scope>NUCLEOTIDE SEQUENCE</scope>
    <source>
        <strain evidence="8">DUCC20226</strain>
    </source>
</reference>
<dbReference type="Proteomes" id="UP001265746">
    <property type="component" value="Unassembled WGS sequence"/>
</dbReference>
<feature type="compositionally biased region" description="Basic and acidic residues" evidence="7">
    <location>
        <begin position="82"/>
        <end position="97"/>
    </location>
</feature>
<dbReference type="AlphaFoldDB" id="A0AAD9S8X6"/>
<evidence type="ECO:0000256" key="6">
    <source>
        <dbReference type="ARBA" id="ARBA00023242"/>
    </source>
</evidence>
<evidence type="ECO:0000256" key="1">
    <source>
        <dbReference type="ARBA" id="ARBA00004123"/>
    </source>
</evidence>
<feature type="region of interest" description="Disordered" evidence="7">
    <location>
        <begin position="80"/>
        <end position="111"/>
    </location>
</feature>
<dbReference type="PANTHER" id="PTHR37534:SF46">
    <property type="entry name" value="ZN(II)2CYS6 TRANSCRIPTION FACTOR (EUROFUNG)"/>
    <property type="match status" value="1"/>
</dbReference>
<evidence type="ECO:0000313" key="8">
    <source>
        <dbReference type="EMBL" id="KAK2601251.1"/>
    </source>
</evidence>
<keyword evidence="2" id="KW-0862">Zinc</keyword>
<dbReference type="Pfam" id="PF11951">
    <property type="entry name" value="Fungal_trans_2"/>
    <property type="match status" value="1"/>
</dbReference>
<accession>A0AAD9S8X6</accession>
<keyword evidence="6" id="KW-0539">Nucleus</keyword>
<evidence type="ECO:0000256" key="2">
    <source>
        <dbReference type="ARBA" id="ARBA00022833"/>
    </source>
</evidence>
<evidence type="ECO:0000313" key="9">
    <source>
        <dbReference type="Proteomes" id="UP001265746"/>
    </source>
</evidence>
<name>A0AAD9S8X6_PHOAM</name>
<keyword evidence="4" id="KW-0238">DNA-binding</keyword>
<dbReference type="GO" id="GO:0005634">
    <property type="term" value="C:nucleus"/>
    <property type="evidence" value="ECO:0007669"/>
    <property type="project" value="UniProtKB-SubCell"/>
</dbReference>
<evidence type="ECO:0000256" key="5">
    <source>
        <dbReference type="ARBA" id="ARBA00023163"/>
    </source>
</evidence>
<evidence type="ECO:0000256" key="3">
    <source>
        <dbReference type="ARBA" id="ARBA00023015"/>
    </source>
</evidence>
<feature type="compositionally biased region" description="Acidic residues" evidence="7">
    <location>
        <begin position="1"/>
        <end position="10"/>
    </location>
</feature>
<sequence length="598" mass="65912">MNVDDQESADDLPRDRRASRRSLTPFGVAPAILRLDSPELDFALTQIDEWSPKEFPRKSSGLEKGVFSVFSVGPSRLGISESDTRHLGTASDRDRLQLPEYGSTPADTPGALSVTNLTDTPGSAAAAAADDARIPSFGNFWEGSVAAQPTPVSSRVPTRISFINTVSAAQPASPLHSDYGSREGLDREAAVNAQDRLRQDLLQAPPRHLDAMSMPSKQKRLIHHWITFTSRKIVLLDEPHNPCRTMMLPMALKGLVSKAEDSNADVAIFHAICSAAAYNLFELSGRTREQDHVLALFHDSEAIHHLRNNLTRADEHQDQSFAMAIMACIAVEAVSGTTRRWRTHVSGGLAYLFKLQARGVDETALSAFRQHMVKMAILCDFPVSDNLKSFLNDDDGSASGLEFTFPYYGVSKATLQAHSRINQLATSSSRGKPASEKELDAFELQLYLQFPGLPPQLFSSDASKLHAAVVHHTSTAFYYAGLIFFQRSIRGSPVAAVQDLVELGVQELESIELVGKGKLGCMMLWPALVLGAECNTPNSQGRMRAWFQSQRKLGFRNLVVLEDLITSLWSARADPDAHNEEADWRDMIAQPRFDVFRL</sequence>
<dbReference type="EMBL" id="JAUJFL010000006">
    <property type="protein sequence ID" value="KAK2601251.1"/>
    <property type="molecule type" value="Genomic_DNA"/>
</dbReference>
<organism evidence="8 9">
    <name type="scientific">Phomopsis amygdali</name>
    <name type="common">Fusicoccum amygdali</name>
    <dbReference type="NCBI Taxonomy" id="1214568"/>
    <lineage>
        <taxon>Eukaryota</taxon>
        <taxon>Fungi</taxon>
        <taxon>Dikarya</taxon>
        <taxon>Ascomycota</taxon>
        <taxon>Pezizomycotina</taxon>
        <taxon>Sordariomycetes</taxon>
        <taxon>Sordariomycetidae</taxon>
        <taxon>Diaporthales</taxon>
        <taxon>Diaporthaceae</taxon>
        <taxon>Diaporthe</taxon>
    </lineage>
</organism>
<dbReference type="InterPro" id="IPR021858">
    <property type="entry name" value="Fun_TF"/>
</dbReference>
<comment type="subcellular location">
    <subcellularLocation>
        <location evidence="1">Nucleus</location>
    </subcellularLocation>
</comment>
<proteinExistence type="predicted"/>
<comment type="caution">
    <text evidence="8">The sequence shown here is derived from an EMBL/GenBank/DDBJ whole genome shotgun (WGS) entry which is preliminary data.</text>
</comment>
<evidence type="ECO:0000256" key="4">
    <source>
        <dbReference type="ARBA" id="ARBA00023125"/>
    </source>
</evidence>
<keyword evidence="5" id="KW-0804">Transcription</keyword>
<dbReference type="PANTHER" id="PTHR37534">
    <property type="entry name" value="TRANSCRIPTIONAL ACTIVATOR PROTEIN UGA3"/>
    <property type="match status" value="1"/>
</dbReference>
<keyword evidence="9" id="KW-1185">Reference proteome</keyword>
<keyword evidence="3" id="KW-0805">Transcription regulation</keyword>
<protein>
    <submittedName>
        <fullName evidence="8">Uncharacterized protein</fullName>
    </submittedName>
</protein>
<dbReference type="GO" id="GO:0003677">
    <property type="term" value="F:DNA binding"/>
    <property type="evidence" value="ECO:0007669"/>
    <property type="project" value="UniProtKB-KW"/>
</dbReference>
<gene>
    <name evidence="8" type="ORF">N8I77_010714</name>
</gene>
<evidence type="ECO:0000256" key="7">
    <source>
        <dbReference type="SAM" id="MobiDB-lite"/>
    </source>
</evidence>